<accession>A0AAD5MRU6</accession>
<comment type="caution">
    <text evidence="1">The sequence shown here is derived from an EMBL/GenBank/DDBJ whole genome shotgun (WGS) entry which is preliminary data.</text>
</comment>
<protein>
    <submittedName>
        <fullName evidence="1">Uncharacterized protein</fullName>
    </submittedName>
</protein>
<gene>
    <name evidence="1" type="ORF">KIN20_008928</name>
</gene>
<dbReference type="Proteomes" id="UP001196413">
    <property type="component" value="Unassembled WGS sequence"/>
</dbReference>
<sequence length="174" mass="19864">MSTTDSVVIRRQIGLFKKLPLRYVSSLNQTLNECKIQSGQTNFSQFDDSQMESLCSELGTFKSNLLCAYSRIIKTHSKWLTLKKSNSSESDTFEEYIANYSDYRKTISDSVLQLKNLDSLLTSANCVFHNRGVRVPSDSSDKEDLAVTQPNHNSVVPQLPRTFPYSISWRFLFV</sequence>
<reference evidence="1" key="1">
    <citation type="submission" date="2021-06" db="EMBL/GenBank/DDBJ databases">
        <title>Parelaphostrongylus tenuis whole genome reference sequence.</title>
        <authorList>
            <person name="Garwood T.J."/>
            <person name="Larsen P.A."/>
            <person name="Fountain-Jones N.M."/>
            <person name="Garbe J.R."/>
            <person name="Macchietto M.G."/>
            <person name="Kania S.A."/>
            <person name="Gerhold R.W."/>
            <person name="Richards J.E."/>
            <person name="Wolf T.M."/>
        </authorList>
    </citation>
    <scope>NUCLEOTIDE SEQUENCE</scope>
    <source>
        <strain evidence="1">MNPRO001-30</strain>
        <tissue evidence="1">Meninges</tissue>
    </source>
</reference>
<dbReference type="AlphaFoldDB" id="A0AAD5MRU6"/>
<evidence type="ECO:0000313" key="2">
    <source>
        <dbReference type="Proteomes" id="UP001196413"/>
    </source>
</evidence>
<proteinExistence type="predicted"/>
<keyword evidence="2" id="KW-1185">Reference proteome</keyword>
<dbReference type="EMBL" id="JAHQIW010001447">
    <property type="protein sequence ID" value="KAJ1352549.1"/>
    <property type="molecule type" value="Genomic_DNA"/>
</dbReference>
<organism evidence="1 2">
    <name type="scientific">Parelaphostrongylus tenuis</name>
    <name type="common">Meningeal worm</name>
    <dbReference type="NCBI Taxonomy" id="148309"/>
    <lineage>
        <taxon>Eukaryota</taxon>
        <taxon>Metazoa</taxon>
        <taxon>Ecdysozoa</taxon>
        <taxon>Nematoda</taxon>
        <taxon>Chromadorea</taxon>
        <taxon>Rhabditida</taxon>
        <taxon>Rhabditina</taxon>
        <taxon>Rhabditomorpha</taxon>
        <taxon>Strongyloidea</taxon>
        <taxon>Metastrongylidae</taxon>
        <taxon>Parelaphostrongylus</taxon>
    </lineage>
</organism>
<evidence type="ECO:0000313" key="1">
    <source>
        <dbReference type="EMBL" id="KAJ1352549.1"/>
    </source>
</evidence>
<name>A0AAD5MRU6_PARTN</name>